<dbReference type="AlphaFoldDB" id="A0AAV2A5B9"/>
<sequence length="188" mass="20852">MKTFFEGTIPFLLKCPDDDEEKEEDRRDLEVFPAILAAFILPRMETFSVFVNLFLRVFDTFDSVIAFACFDFGMEFLLPWPSWLSPAATGQASFVRMTALRTAFQAPQGTSTVGGVGCAFTCGCRCSECTYKVIGTAPHFADSSVSKQRILIGHSSHDYSKEQKLQTTDHLSAGTLPFPERISLPNAP</sequence>
<gene>
    <name evidence="1" type="ORF">LARSCL_LOCUS10225</name>
</gene>
<keyword evidence="2" id="KW-1185">Reference proteome</keyword>
<name>A0AAV2A5B9_9ARAC</name>
<reference evidence="1 2" key="1">
    <citation type="submission" date="2024-04" db="EMBL/GenBank/DDBJ databases">
        <authorList>
            <person name="Rising A."/>
            <person name="Reimegard J."/>
            <person name="Sonavane S."/>
            <person name="Akerstrom W."/>
            <person name="Nylinder S."/>
            <person name="Hedman E."/>
            <person name="Kallberg Y."/>
        </authorList>
    </citation>
    <scope>NUCLEOTIDE SEQUENCE [LARGE SCALE GENOMIC DNA]</scope>
</reference>
<accession>A0AAV2A5B9</accession>
<comment type="caution">
    <text evidence="1">The sequence shown here is derived from an EMBL/GenBank/DDBJ whole genome shotgun (WGS) entry which is preliminary data.</text>
</comment>
<evidence type="ECO:0000313" key="2">
    <source>
        <dbReference type="Proteomes" id="UP001497382"/>
    </source>
</evidence>
<dbReference type="EMBL" id="CAXIEN010000119">
    <property type="protein sequence ID" value="CAL1279226.1"/>
    <property type="molecule type" value="Genomic_DNA"/>
</dbReference>
<proteinExistence type="predicted"/>
<protein>
    <submittedName>
        <fullName evidence="1">Uncharacterized protein</fullName>
    </submittedName>
</protein>
<evidence type="ECO:0000313" key="1">
    <source>
        <dbReference type="EMBL" id="CAL1279226.1"/>
    </source>
</evidence>
<organism evidence="1 2">
    <name type="scientific">Larinioides sclopetarius</name>
    <dbReference type="NCBI Taxonomy" id="280406"/>
    <lineage>
        <taxon>Eukaryota</taxon>
        <taxon>Metazoa</taxon>
        <taxon>Ecdysozoa</taxon>
        <taxon>Arthropoda</taxon>
        <taxon>Chelicerata</taxon>
        <taxon>Arachnida</taxon>
        <taxon>Araneae</taxon>
        <taxon>Araneomorphae</taxon>
        <taxon>Entelegynae</taxon>
        <taxon>Araneoidea</taxon>
        <taxon>Araneidae</taxon>
        <taxon>Larinioides</taxon>
    </lineage>
</organism>
<dbReference type="Proteomes" id="UP001497382">
    <property type="component" value="Unassembled WGS sequence"/>
</dbReference>